<keyword evidence="2" id="KW-1185">Reference proteome</keyword>
<dbReference type="AlphaFoldDB" id="E1QUG0"/>
<gene>
    <name evidence="1" type="ordered locus">Vdis_0487</name>
</gene>
<protein>
    <submittedName>
        <fullName evidence="1">Uncharacterized protein</fullName>
    </submittedName>
</protein>
<reference evidence="2" key="2">
    <citation type="journal article" date="2010" name="Stand. Genomic Sci.">
        <title>Complete genome sequence of Vulcanisaeta distributa type strain (IC-017T).</title>
        <authorList>
            <person name="Mavromatis K."/>
            <person name="Sikorski J."/>
            <person name="Pabst E."/>
            <person name="Teshima H."/>
            <person name="Lapidus A."/>
            <person name="Lucas S."/>
            <person name="Nolan M."/>
            <person name="Glavina Del Rio T."/>
            <person name="Cheng J."/>
            <person name="Bruce D."/>
            <person name="Goodwin L."/>
            <person name="Pitluck S."/>
            <person name="Liolios K."/>
            <person name="Ivanova N."/>
            <person name="Mikhailova N."/>
            <person name="Pati A."/>
            <person name="Chen A."/>
            <person name="Palaniappan K."/>
            <person name="Land M."/>
            <person name="Hauser L."/>
            <person name="Chang Y."/>
            <person name="Jeffries C."/>
            <person name="Rohde M."/>
            <person name="Spring S."/>
            <person name="Goker M."/>
            <person name="Wirth R."/>
            <person name="Woyke T."/>
            <person name="Bristow J."/>
            <person name="Eisen J."/>
            <person name="Markowitz V."/>
            <person name="Hugenholtz P."/>
            <person name="Klenk H."/>
            <person name="Kyrpides N."/>
        </authorList>
    </citation>
    <scope>NUCLEOTIDE SEQUENCE [LARGE SCALE GENOMIC DNA]</scope>
    <source>
        <strain evidence="2">DSM 14429 / JCM 11212 / NBRC 100878 / IC-017</strain>
    </source>
</reference>
<accession>E1QUG0</accession>
<evidence type="ECO:0000313" key="1">
    <source>
        <dbReference type="EMBL" id="ADN49886.1"/>
    </source>
</evidence>
<dbReference type="Proteomes" id="UP000006681">
    <property type="component" value="Chromosome"/>
</dbReference>
<organism evidence="1 2">
    <name type="scientific">Vulcanisaeta distributa (strain DSM 14429 / JCM 11212 / NBRC 100878 / IC-017)</name>
    <dbReference type="NCBI Taxonomy" id="572478"/>
    <lineage>
        <taxon>Archaea</taxon>
        <taxon>Thermoproteota</taxon>
        <taxon>Thermoprotei</taxon>
        <taxon>Thermoproteales</taxon>
        <taxon>Thermoproteaceae</taxon>
        <taxon>Vulcanisaeta</taxon>
    </lineage>
</organism>
<dbReference type="EMBL" id="CP002100">
    <property type="protein sequence ID" value="ADN49886.1"/>
    <property type="molecule type" value="Genomic_DNA"/>
</dbReference>
<proteinExistence type="predicted"/>
<dbReference type="STRING" id="572478.Vdis_0487"/>
<reference evidence="1 2" key="1">
    <citation type="journal article" date="2010" name="Stand. Genomic Sci.">
        <title>Complete genome sequence of Vulcanisaeta distributa type strain (IC-017).</title>
        <authorList>
            <person name="Mavromatis K."/>
            <person name="Sikorski J."/>
            <person name="Pabst E."/>
            <person name="Teshima H."/>
            <person name="Lapidus A."/>
            <person name="Lucas S."/>
            <person name="Nolan M."/>
            <person name="Glavina Del Rio T."/>
            <person name="Cheng J.F."/>
            <person name="Bruce D."/>
            <person name="Goodwin L."/>
            <person name="Pitluck S."/>
            <person name="Liolios K."/>
            <person name="Ivanova N."/>
            <person name="Mikhailova N."/>
            <person name="Pati A."/>
            <person name="Chen A."/>
            <person name="Palaniappan K."/>
            <person name="Land M."/>
            <person name="Hauser L."/>
            <person name="Chang Y.J."/>
            <person name="Jeffries C.D."/>
            <person name="Rohde M."/>
            <person name="Spring S."/>
            <person name="Goker M."/>
            <person name="Wirth R."/>
            <person name="Woyke T."/>
            <person name="Bristow J."/>
            <person name="Eisen J.A."/>
            <person name="Markowitz V."/>
            <person name="Hugenholtz P."/>
            <person name="Klenk H.P."/>
            <person name="Kyrpides N.C."/>
        </authorList>
    </citation>
    <scope>NUCLEOTIDE SEQUENCE [LARGE SCALE GENOMIC DNA]</scope>
    <source>
        <strain evidence="2">DSM 14429 / JCM 11212 / NBRC 100878 / IC-017</strain>
    </source>
</reference>
<dbReference type="KEGG" id="vdi:Vdis_0487"/>
<sequence>MSRINDLVYPVISLNARPPPMPRELIIRVSVEEEMPNGYYLQIPPGAYL</sequence>
<dbReference type="HOGENOM" id="CLU_3131052_0_0_2"/>
<evidence type="ECO:0000313" key="2">
    <source>
        <dbReference type="Proteomes" id="UP000006681"/>
    </source>
</evidence>
<name>E1QUG0_VULDI</name>